<dbReference type="AlphaFoldDB" id="A0A3M7QJU9"/>
<feature type="non-terminal residue" evidence="1">
    <location>
        <position position="1"/>
    </location>
</feature>
<organism evidence="1 2">
    <name type="scientific">Brachionus plicatilis</name>
    <name type="common">Marine rotifer</name>
    <name type="synonym">Brachionus muelleri</name>
    <dbReference type="NCBI Taxonomy" id="10195"/>
    <lineage>
        <taxon>Eukaryota</taxon>
        <taxon>Metazoa</taxon>
        <taxon>Spiralia</taxon>
        <taxon>Gnathifera</taxon>
        <taxon>Rotifera</taxon>
        <taxon>Eurotatoria</taxon>
        <taxon>Monogononta</taxon>
        <taxon>Pseudotrocha</taxon>
        <taxon>Ploima</taxon>
        <taxon>Brachionidae</taxon>
        <taxon>Brachionus</taxon>
    </lineage>
</organism>
<sequence>SLGSLIAKLTIEALRRTFNIKRLKLFIKLLLEIILHSYTAKDGSKLAQARTNDGNVLIYDNNKTIVKEFGINGNELTAPRYSTLREYNILQNDICFRFNEIVPKKTFINTNLTREIRYDLNFTDFLVNWTRFQNKNSKNSPYTLANLTNYLKFTKFKTLVLSEFYIFDSKFHVKSKDFDLIILSIKIGHKLQIAKYNRS</sequence>
<proteinExistence type="predicted"/>
<comment type="caution">
    <text evidence="1">The sequence shown here is derived from an EMBL/GenBank/DDBJ whole genome shotgun (WGS) entry which is preliminary data.</text>
</comment>
<protein>
    <submittedName>
        <fullName evidence="1">Uncharacterized protein</fullName>
    </submittedName>
</protein>
<name>A0A3M7QJU9_BRAPC</name>
<reference evidence="1 2" key="1">
    <citation type="journal article" date="2018" name="Sci. Rep.">
        <title>Genomic signatures of local adaptation to the degree of environmental predictability in rotifers.</title>
        <authorList>
            <person name="Franch-Gras L."/>
            <person name="Hahn C."/>
            <person name="Garcia-Roger E.M."/>
            <person name="Carmona M.J."/>
            <person name="Serra M."/>
            <person name="Gomez A."/>
        </authorList>
    </citation>
    <scope>NUCLEOTIDE SEQUENCE [LARGE SCALE GENOMIC DNA]</scope>
    <source>
        <strain evidence="1">HYR1</strain>
    </source>
</reference>
<dbReference type="Proteomes" id="UP000276133">
    <property type="component" value="Unassembled WGS sequence"/>
</dbReference>
<gene>
    <name evidence="1" type="ORF">BpHYR1_009698</name>
</gene>
<accession>A0A3M7QJU9</accession>
<evidence type="ECO:0000313" key="2">
    <source>
        <dbReference type="Proteomes" id="UP000276133"/>
    </source>
</evidence>
<evidence type="ECO:0000313" key="1">
    <source>
        <dbReference type="EMBL" id="RNA11716.1"/>
    </source>
</evidence>
<dbReference type="EMBL" id="REGN01005875">
    <property type="protein sequence ID" value="RNA11716.1"/>
    <property type="molecule type" value="Genomic_DNA"/>
</dbReference>
<keyword evidence="2" id="KW-1185">Reference proteome</keyword>